<dbReference type="PROSITE" id="PS51197">
    <property type="entry name" value="HTH_RRF2_2"/>
    <property type="match status" value="1"/>
</dbReference>
<proteinExistence type="predicted"/>
<dbReference type="InterPro" id="IPR036388">
    <property type="entry name" value="WH-like_DNA-bd_sf"/>
</dbReference>
<keyword evidence="4" id="KW-1185">Reference proteome</keyword>
<gene>
    <name evidence="3" type="ORF">SAMN05421779_10131</name>
</gene>
<keyword evidence="1" id="KW-0238">DNA-binding</keyword>
<dbReference type="EMBL" id="FTOA01000001">
    <property type="protein sequence ID" value="SIS36527.1"/>
    <property type="molecule type" value="Genomic_DNA"/>
</dbReference>
<dbReference type="STRING" id="80876.SAMN05421779_10131"/>
<protein>
    <submittedName>
        <fullName evidence="3">Transcriptional regulator, BadM/Rrf2 family</fullName>
    </submittedName>
</protein>
<evidence type="ECO:0000313" key="3">
    <source>
        <dbReference type="EMBL" id="SIS36527.1"/>
    </source>
</evidence>
<dbReference type="Gene3D" id="1.10.10.10">
    <property type="entry name" value="Winged helix-like DNA-binding domain superfamily/Winged helix DNA-binding domain"/>
    <property type="match status" value="1"/>
</dbReference>
<organism evidence="3 4">
    <name type="scientific">Insolitispirillum peregrinum</name>
    <dbReference type="NCBI Taxonomy" id="80876"/>
    <lineage>
        <taxon>Bacteria</taxon>
        <taxon>Pseudomonadati</taxon>
        <taxon>Pseudomonadota</taxon>
        <taxon>Alphaproteobacteria</taxon>
        <taxon>Rhodospirillales</taxon>
        <taxon>Novispirillaceae</taxon>
        <taxon>Insolitispirillum</taxon>
    </lineage>
</organism>
<dbReference type="SUPFAM" id="SSF46785">
    <property type="entry name" value="Winged helix' DNA-binding domain"/>
    <property type="match status" value="1"/>
</dbReference>
<dbReference type="NCBIfam" id="TIGR00738">
    <property type="entry name" value="rrf2_super"/>
    <property type="match status" value="1"/>
</dbReference>
<evidence type="ECO:0000256" key="2">
    <source>
        <dbReference type="SAM" id="MobiDB-lite"/>
    </source>
</evidence>
<dbReference type="InterPro" id="IPR030489">
    <property type="entry name" value="TR_Rrf2-type_CS"/>
</dbReference>
<dbReference type="PANTHER" id="PTHR33221">
    <property type="entry name" value="WINGED HELIX-TURN-HELIX TRANSCRIPTIONAL REGULATOR, RRF2 FAMILY"/>
    <property type="match status" value="1"/>
</dbReference>
<feature type="region of interest" description="Disordered" evidence="2">
    <location>
        <begin position="1"/>
        <end position="27"/>
    </location>
</feature>
<dbReference type="InterPro" id="IPR036390">
    <property type="entry name" value="WH_DNA-bd_sf"/>
</dbReference>
<dbReference type="Proteomes" id="UP000185678">
    <property type="component" value="Unassembled WGS sequence"/>
</dbReference>
<sequence>MELTKPVQARMRERPVDMKPPDPRRSSAMLSQKAKYALRALLMLASHPGDQPLLISDIAESQRIPKKFLEQILLDLKFHGLVTSRRGKHGGYVLLKPADLITLADVMRLIDGPIAPLPCLSRTAYQRCDDCDGEECLLRQSFAEAHQAHVRVLESTTLALILQRQAQGQQRVSL</sequence>
<dbReference type="GO" id="GO:0003700">
    <property type="term" value="F:DNA-binding transcription factor activity"/>
    <property type="evidence" value="ECO:0007669"/>
    <property type="project" value="TreeGrafter"/>
</dbReference>
<evidence type="ECO:0000256" key="1">
    <source>
        <dbReference type="ARBA" id="ARBA00023125"/>
    </source>
</evidence>
<dbReference type="PANTHER" id="PTHR33221:SF5">
    <property type="entry name" value="HTH-TYPE TRANSCRIPTIONAL REGULATOR ISCR"/>
    <property type="match status" value="1"/>
</dbReference>
<dbReference type="PROSITE" id="PS01332">
    <property type="entry name" value="HTH_RRF2_1"/>
    <property type="match status" value="1"/>
</dbReference>
<name>A0A1N7IHG1_9PROT</name>
<dbReference type="AlphaFoldDB" id="A0A1N7IHG1"/>
<dbReference type="GO" id="GO:0003677">
    <property type="term" value="F:DNA binding"/>
    <property type="evidence" value="ECO:0007669"/>
    <property type="project" value="UniProtKB-KW"/>
</dbReference>
<reference evidence="3 4" key="1">
    <citation type="submission" date="2017-01" db="EMBL/GenBank/DDBJ databases">
        <authorList>
            <person name="Mah S.A."/>
            <person name="Swanson W.J."/>
            <person name="Moy G.W."/>
            <person name="Vacquier V.D."/>
        </authorList>
    </citation>
    <scope>NUCLEOTIDE SEQUENCE [LARGE SCALE GENOMIC DNA]</scope>
    <source>
        <strain evidence="3 4">DSM 11589</strain>
    </source>
</reference>
<feature type="compositionally biased region" description="Basic and acidic residues" evidence="2">
    <location>
        <begin position="10"/>
        <end position="25"/>
    </location>
</feature>
<dbReference type="InterPro" id="IPR000944">
    <property type="entry name" value="Tscrpt_reg_Rrf2"/>
</dbReference>
<evidence type="ECO:0000313" key="4">
    <source>
        <dbReference type="Proteomes" id="UP000185678"/>
    </source>
</evidence>
<accession>A0A1N7IHG1</accession>
<dbReference type="Pfam" id="PF02082">
    <property type="entry name" value="Rrf2"/>
    <property type="match status" value="1"/>
</dbReference>
<dbReference type="GO" id="GO:0005829">
    <property type="term" value="C:cytosol"/>
    <property type="evidence" value="ECO:0007669"/>
    <property type="project" value="TreeGrafter"/>
</dbReference>